<feature type="non-terminal residue" evidence="1">
    <location>
        <position position="35"/>
    </location>
</feature>
<organism evidence="1 2">
    <name type="scientific">Nephila pilipes</name>
    <name type="common">Giant wood spider</name>
    <name type="synonym">Nephila maculata</name>
    <dbReference type="NCBI Taxonomy" id="299642"/>
    <lineage>
        <taxon>Eukaryota</taxon>
        <taxon>Metazoa</taxon>
        <taxon>Ecdysozoa</taxon>
        <taxon>Arthropoda</taxon>
        <taxon>Chelicerata</taxon>
        <taxon>Arachnida</taxon>
        <taxon>Araneae</taxon>
        <taxon>Araneomorphae</taxon>
        <taxon>Entelegynae</taxon>
        <taxon>Araneoidea</taxon>
        <taxon>Nephilidae</taxon>
        <taxon>Nephila</taxon>
    </lineage>
</organism>
<accession>A0A8X6Q747</accession>
<comment type="caution">
    <text evidence="1">The sequence shown here is derived from an EMBL/GenBank/DDBJ whole genome shotgun (WGS) entry which is preliminary data.</text>
</comment>
<name>A0A8X6Q747_NEPPI</name>
<keyword evidence="2" id="KW-1185">Reference proteome</keyword>
<dbReference type="EMBL" id="BMAW01124933">
    <property type="protein sequence ID" value="GFU10180.1"/>
    <property type="molecule type" value="Genomic_DNA"/>
</dbReference>
<proteinExistence type="predicted"/>
<protein>
    <submittedName>
        <fullName evidence="1">Uncharacterized protein</fullName>
    </submittedName>
</protein>
<reference evidence="1" key="1">
    <citation type="submission" date="2020-08" db="EMBL/GenBank/DDBJ databases">
        <title>Multicomponent nature underlies the extraordinary mechanical properties of spider dragline silk.</title>
        <authorList>
            <person name="Kono N."/>
            <person name="Nakamura H."/>
            <person name="Mori M."/>
            <person name="Yoshida Y."/>
            <person name="Ohtoshi R."/>
            <person name="Malay A.D."/>
            <person name="Moran D.A.P."/>
            <person name="Tomita M."/>
            <person name="Numata K."/>
            <person name="Arakawa K."/>
        </authorList>
    </citation>
    <scope>NUCLEOTIDE SEQUENCE</scope>
</reference>
<evidence type="ECO:0000313" key="1">
    <source>
        <dbReference type="EMBL" id="GFU10180.1"/>
    </source>
</evidence>
<sequence>MKDSSLLSTRRFLCLTIEVSENGRRADKAGALIRL</sequence>
<gene>
    <name evidence="1" type="ORF">NPIL_270921</name>
</gene>
<evidence type="ECO:0000313" key="2">
    <source>
        <dbReference type="Proteomes" id="UP000887013"/>
    </source>
</evidence>
<dbReference type="AlphaFoldDB" id="A0A8X6Q747"/>
<dbReference type="Proteomes" id="UP000887013">
    <property type="component" value="Unassembled WGS sequence"/>
</dbReference>